<dbReference type="InParanoid" id="A0A7J7CQX9"/>
<dbReference type="InterPro" id="IPR050239">
    <property type="entry name" value="Sigma-70_RNA_pol_init_factors"/>
</dbReference>
<dbReference type="InterPro" id="IPR013324">
    <property type="entry name" value="RNA_pol_sigma_r3/r4-like"/>
</dbReference>
<dbReference type="Pfam" id="PF04545">
    <property type="entry name" value="Sigma70_r4"/>
    <property type="match status" value="1"/>
</dbReference>
<evidence type="ECO:0000256" key="6">
    <source>
        <dbReference type="SAM" id="Coils"/>
    </source>
</evidence>
<dbReference type="InterPro" id="IPR007624">
    <property type="entry name" value="RNA_pol_sigma70_r3"/>
</dbReference>
<keyword evidence="9" id="KW-1185">Reference proteome</keyword>
<protein>
    <submittedName>
        <fullName evidence="8">RNA polymerase sigma factor sigD chloroplastic isoform X1</fullName>
    </submittedName>
</protein>
<accession>A0A7J7CQX9</accession>
<name>A0A7J7CQX9_TRIWF</name>
<organism evidence="8 9">
    <name type="scientific">Tripterygium wilfordii</name>
    <name type="common">Thunder God vine</name>
    <dbReference type="NCBI Taxonomy" id="458696"/>
    <lineage>
        <taxon>Eukaryota</taxon>
        <taxon>Viridiplantae</taxon>
        <taxon>Streptophyta</taxon>
        <taxon>Embryophyta</taxon>
        <taxon>Tracheophyta</taxon>
        <taxon>Spermatophyta</taxon>
        <taxon>Magnoliopsida</taxon>
        <taxon>eudicotyledons</taxon>
        <taxon>Gunneridae</taxon>
        <taxon>Pentapetalae</taxon>
        <taxon>rosids</taxon>
        <taxon>fabids</taxon>
        <taxon>Celastrales</taxon>
        <taxon>Celastraceae</taxon>
        <taxon>Tripterygium</taxon>
    </lineage>
</organism>
<comment type="caution">
    <text evidence="8">The sequence shown here is derived from an EMBL/GenBank/DDBJ whole genome shotgun (WGS) entry which is preliminary data.</text>
</comment>
<dbReference type="InterPro" id="IPR000943">
    <property type="entry name" value="RNA_pol_sigma70"/>
</dbReference>
<dbReference type="SUPFAM" id="SSF88659">
    <property type="entry name" value="Sigma3 and sigma4 domains of RNA polymerase sigma factors"/>
    <property type="match status" value="2"/>
</dbReference>
<evidence type="ECO:0000256" key="4">
    <source>
        <dbReference type="ARBA" id="ARBA00023125"/>
    </source>
</evidence>
<dbReference type="AlphaFoldDB" id="A0A7J7CQX9"/>
<evidence type="ECO:0000259" key="7">
    <source>
        <dbReference type="PROSITE" id="PS00715"/>
    </source>
</evidence>
<evidence type="ECO:0000313" key="9">
    <source>
        <dbReference type="Proteomes" id="UP000593562"/>
    </source>
</evidence>
<gene>
    <name evidence="8" type="ORF">HS088_TW14G00603</name>
</gene>
<dbReference type="GO" id="GO:0071482">
    <property type="term" value="P:cellular response to light stimulus"/>
    <property type="evidence" value="ECO:0007669"/>
    <property type="project" value="UniProtKB-ARBA"/>
</dbReference>
<evidence type="ECO:0000313" key="8">
    <source>
        <dbReference type="EMBL" id="KAF5736461.1"/>
    </source>
</evidence>
<dbReference type="InterPro" id="IPR014284">
    <property type="entry name" value="RNA_pol_sigma-70_dom"/>
</dbReference>
<sequence>MAMTATICNSSPTSYSLSIPSFKPTLSLPPSSLSPPSPPLPSFSSPKFSMNLVPTETTTIIAAAEAEAMMLANEATRVAMSLASVIGGEGASCGVEARRKRRRKRRKGCEFLEVEEEKKGSECEKIIYSWPVNYGVLSPKEEAECCMCLQEEARLEATRRRISDAQEHELTPIQLVKAVGMSRTSLDKVFCKGRESQDKITRSYRRLVTSIAKCYQGKGLSLQDLIQEGSIGLLRGVKKFDPGRGCKLSTYVYWWIKQAIIRAIENKSRIVRLPEGMRARVAKVSEANRVLRERLRRAPTFDEIAEILNMDVSTVGMAFKWRKYPISLDQGVTNEGGCMTLQEIIPGPDETVPENMVRKQLMKQELEKLLQTLTEREARVLRLRFGLEGQTPQSCEEIGRVLKLSRERVRQINGEAIRKLQQTSTAENLNTYVVWI</sequence>
<dbReference type="InterPro" id="IPR036388">
    <property type="entry name" value="WH-like_DNA-bd_sf"/>
</dbReference>
<keyword evidence="6" id="KW-0175">Coiled coil</keyword>
<keyword evidence="3" id="KW-0731">Sigma factor</keyword>
<dbReference type="GO" id="GO:0006352">
    <property type="term" value="P:DNA-templated transcription initiation"/>
    <property type="evidence" value="ECO:0007669"/>
    <property type="project" value="InterPro"/>
</dbReference>
<feature type="domain" description="RNA polymerase sigma-70" evidence="7">
    <location>
        <begin position="224"/>
        <end position="237"/>
    </location>
</feature>
<proteinExistence type="inferred from homology"/>
<dbReference type="GO" id="GO:0003677">
    <property type="term" value="F:DNA binding"/>
    <property type="evidence" value="ECO:0007669"/>
    <property type="project" value="UniProtKB-KW"/>
</dbReference>
<evidence type="ECO:0000256" key="5">
    <source>
        <dbReference type="ARBA" id="ARBA00023163"/>
    </source>
</evidence>
<evidence type="ECO:0000256" key="2">
    <source>
        <dbReference type="ARBA" id="ARBA00023015"/>
    </source>
</evidence>
<dbReference type="Gene3D" id="1.10.601.10">
    <property type="entry name" value="RNA Polymerase Primary Sigma Factor"/>
    <property type="match status" value="1"/>
</dbReference>
<keyword evidence="5" id="KW-0804">Transcription</keyword>
<dbReference type="PANTHER" id="PTHR30603">
    <property type="entry name" value="RNA POLYMERASE SIGMA FACTOR RPO"/>
    <property type="match status" value="1"/>
</dbReference>
<dbReference type="NCBIfam" id="TIGR02937">
    <property type="entry name" value="sigma70-ECF"/>
    <property type="match status" value="1"/>
</dbReference>
<dbReference type="SUPFAM" id="SSF88946">
    <property type="entry name" value="Sigma2 domain of RNA polymerase sigma factors"/>
    <property type="match status" value="1"/>
</dbReference>
<dbReference type="FunCoup" id="A0A7J7CQX9">
    <property type="interactions" value="649"/>
</dbReference>
<dbReference type="InterPro" id="IPR007627">
    <property type="entry name" value="RNA_pol_sigma70_r2"/>
</dbReference>
<keyword evidence="4" id="KW-0238">DNA-binding</keyword>
<keyword evidence="2" id="KW-0805">Transcription regulation</keyword>
<dbReference type="CDD" id="cd06171">
    <property type="entry name" value="Sigma70_r4"/>
    <property type="match status" value="1"/>
</dbReference>
<dbReference type="Pfam" id="PF04539">
    <property type="entry name" value="Sigma70_r3"/>
    <property type="match status" value="1"/>
</dbReference>
<dbReference type="InterPro" id="IPR007630">
    <property type="entry name" value="RNA_pol_sigma70_r4"/>
</dbReference>
<evidence type="ECO:0000256" key="3">
    <source>
        <dbReference type="ARBA" id="ARBA00023082"/>
    </source>
</evidence>
<dbReference type="PRINTS" id="PR00046">
    <property type="entry name" value="SIGMA70FCT"/>
</dbReference>
<feature type="coiled-coil region" evidence="6">
    <location>
        <begin position="356"/>
        <end position="383"/>
    </location>
</feature>
<reference evidence="8 9" key="1">
    <citation type="journal article" date="2020" name="Nat. Commun.">
        <title>Genome of Tripterygium wilfordii and identification of cytochrome P450 involved in triptolide biosynthesis.</title>
        <authorList>
            <person name="Tu L."/>
            <person name="Su P."/>
            <person name="Zhang Z."/>
            <person name="Gao L."/>
            <person name="Wang J."/>
            <person name="Hu T."/>
            <person name="Zhou J."/>
            <person name="Zhang Y."/>
            <person name="Zhao Y."/>
            <person name="Liu Y."/>
            <person name="Song Y."/>
            <person name="Tong Y."/>
            <person name="Lu Y."/>
            <person name="Yang J."/>
            <person name="Xu C."/>
            <person name="Jia M."/>
            <person name="Peters R.J."/>
            <person name="Huang L."/>
            <person name="Gao W."/>
        </authorList>
    </citation>
    <scope>NUCLEOTIDE SEQUENCE [LARGE SCALE GENOMIC DNA]</scope>
    <source>
        <strain evidence="9">cv. XIE 37</strain>
        <tissue evidence="8">Leaf</tissue>
    </source>
</reference>
<comment type="similarity">
    <text evidence="1">Belongs to the sigma-70 factor family.</text>
</comment>
<dbReference type="EMBL" id="JAAARO010000014">
    <property type="protein sequence ID" value="KAF5736461.1"/>
    <property type="molecule type" value="Genomic_DNA"/>
</dbReference>
<dbReference type="PANTHER" id="PTHR30603:SF47">
    <property type="entry name" value="RNA POLYMERASE SIGMA FACTOR SIGD, CHLOROPLASTIC"/>
    <property type="match status" value="1"/>
</dbReference>
<dbReference type="PROSITE" id="PS00715">
    <property type="entry name" value="SIGMA70_1"/>
    <property type="match status" value="1"/>
</dbReference>
<dbReference type="Gene3D" id="1.10.10.10">
    <property type="entry name" value="Winged helix-like DNA-binding domain superfamily/Winged helix DNA-binding domain"/>
    <property type="match status" value="2"/>
</dbReference>
<dbReference type="GO" id="GO:0016987">
    <property type="term" value="F:sigma factor activity"/>
    <property type="evidence" value="ECO:0007669"/>
    <property type="project" value="UniProtKB-KW"/>
</dbReference>
<dbReference type="OrthoDB" id="206108at2759"/>
<dbReference type="Pfam" id="PF04542">
    <property type="entry name" value="Sigma70_r2"/>
    <property type="match status" value="1"/>
</dbReference>
<dbReference type="Proteomes" id="UP000593562">
    <property type="component" value="Unassembled WGS sequence"/>
</dbReference>
<dbReference type="InterPro" id="IPR013325">
    <property type="entry name" value="RNA_pol_sigma_r2"/>
</dbReference>
<evidence type="ECO:0000256" key="1">
    <source>
        <dbReference type="ARBA" id="ARBA00007788"/>
    </source>
</evidence>